<gene>
    <name evidence="1" type="ORF">RRG08_053389</name>
</gene>
<keyword evidence="2" id="KW-1185">Reference proteome</keyword>
<dbReference type="Proteomes" id="UP001283361">
    <property type="component" value="Unassembled WGS sequence"/>
</dbReference>
<comment type="caution">
    <text evidence="1">The sequence shown here is derived from an EMBL/GenBank/DDBJ whole genome shotgun (WGS) entry which is preliminary data.</text>
</comment>
<protein>
    <submittedName>
        <fullName evidence="1">Uncharacterized protein</fullName>
    </submittedName>
</protein>
<evidence type="ECO:0000313" key="1">
    <source>
        <dbReference type="EMBL" id="KAK3800610.1"/>
    </source>
</evidence>
<accession>A0AAE1EBK2</accession>
<dbReference type="EMBL" id="JAWDGP010000425">
    <property type="protein sequence ID" value="KAK3800610.1"/>
    <property type="molecule type" value="Genomic_DNA"/>
</dbReference>
<dbReference type="AlphaFoldDB" id="A0AAE1EBK2"/>
<reference evidence="1" key="1">
    <citation type="journal article" date="2023" name="G3 (Bethesda)">
        <title>A reference genome for the long-term kleptoplast-retaining sea slug Elysia crispata morphotype clarki.</title>
        <authorList>
            <person name="Eastman K.E."/>
            <person name="Pendleton A.L."/>
            <person name="Shaikh M.A."/>
            <person name="Suttiyut T."/>
            <person name="Ogas R."/>
            <person name="Tomko P."/>
            <person name="Gavelis G."/>
            <person name="Widhalm J.R."/>
            <person name="Wisecaver J.H."/>
        </authorList>
    </citation>
    <scope>NUCLEOTIDE SEQUENCE</scope>
    <source>
        <strain evidence="1">ECLA1</strain>
    </source>
</reference>
<proteinExistence type="predicted"/>
<name>A0AAE1EBK2_9GAST</name>
<sequence length="90" mass="9804">MVAVVNLGKKNKKYLAMSASLARKHADVIANVKSVISSALNIAVSRGVISSALNIAVSRGVIRYALEHWNVNTHVQVFVENYVCARHAMK</sequence>
<evidence type="ECO:0000313" key="2">
    <source>
        <dbReference type="Proteomes" id="UP001283361"/>
    </source>
</evidence>
<organism evidence="1 2">
    <name type="scientific">Elysia crispata</name>
    <name type="common">lettuce slug</name>
    <dbReference type="NCBI Taxonomy" id="231223"/>
    <lineage>
        <taxon>Eukaryota</taxon>
        <taxon>Metazoa</taxon>
        <taxon>Spiralia</taxon>
        <taxon>Lophotrochozoa</taxon>
        <taxon>Mollusca</taxon>
        <taxon>Gastropoda</taxon>
        <taxon>Heterobranchia</taxon>
        <taxon>Euthyneura</taxon>
        <taxon>Panpulmonata</taxon>
        <taxon>Sacoglossa</taxon>
        <taxon>Placobranchoidea</taxon>
        <taxon>Plakobranchidae</taxon>
        <taxon>Elysia</taxon>
    </lineage>
</organism>